<dbReference type="EMBL" id="WNBW01000010">
    <property type="protein sequence ID" value="MTU04736.1"/>
    <property type="molecule type" value="Genomic_DNA"/>
</dbReference>
<evidence type="ECO:0000313" key="10">
    <source>
        <dbReference type="Proteomes" id="UP000443070"/>
    </source>
</evidence>
<dbReference type="GO" id="GO:0005886">
    <property type="term" value="C:plasma membrane"/>
    <property type="evidence" value="ECO:0007669"/>
    <property type="project" value="UniProtKB-SubCell"/>
</dbReference>
<dbReference type="EMBL" id="WNBM01000008">
    <property type="protein sequence ID" value="MTT76537.1"/>
    <property type="molecule type" value="Genomic_DNA"/>
</dbReference>
<evidence type="ECO:0000256" key="3">
    <source>
        <dbReference type="ARBA" id="ARBA00022692"/>
    </source>
</evidence>
<reference evidence="7" key="1">
    <citation type="submission" date="2012-11" db="EMBL/GenBank/DDBJ databases">
        <title>Dependencies among metagenomic species, viruses, plasmids and units of genetic variation.</title>
        <authorList>
            <person name="Nielsen H.B."/>
            <person name="Almeida M."/>
            <person name="Juncker A.S."/>
            <person name="Rasmussen S."/>
            <person name="Li J."/>
            <person name="Sunagawa S."/>
            <person name="Plichta D."/>
            <person name="Gautier L."/>
            <person name="Le Chatelier E."/>
            <person name="Peletier E."/>
            <person name="Bonde I."/>
            <person name="Nielsen T."/>
            <person name="Manichanh C."/>
            <person name="Arumugam M."/>
            <person name="Batto J."/>
            <person name="Santos M.B.Q.D."/>
            <person name="Blom N."/>
            <person name="Borruel N."/>
            <person name="Burgdorf K.S."/>
            <person name="Boumezbeur F."/>
            <person name="Casellas F."/>
            <person name="Dore J."/>
            <person name="Guarner F."/>
            <person name="Hansen T."/>
            <person name="Hildebrand F."/>
            <person name="Kaas R.S."/>
            <person name="Kennedy S."/>
            <person name="Kristiansen K."/>
            <person name="Kultima J.R."/>
            <person name="Leonard P."/>
            <person name="Levenez F."/>
            <person name="Lund O."/>
            <person name="Moumen B."/>
            <person name="Le Paslier D."/>
            <person name="Pons N."/>
            <person name="Pedersen O."/>
            <person name="Prifti E."/>
            <person name="Qin J."/>
            <person name="Raes J."/>
            <person name="Tap J."/>
            <person name="Tims S."/>
            <person name="Ussery D.W."/>
            <person name="Yamada T."/>
            <person name="MetaHit consortium"/>
            <person name="Renault P."/>
            <person name="Sicheritz-Ponten T."/>
            <person name="Bork P."/>
            <person name="Wang J."/>
            <person name="Brunak S."/>
            <person name="Ehrlich S.D."/>
        </authorList>
    </citation>
    <scope>NUCLEOTIDE SEQUENCE [LARGE SCALE GENOMIC DNA]</scope>
</reference>
<evidence type="ECO:0000313" key="7">
    <source>
        <dbReference type="EMBL" id="CDB46040.1"/>
    </source>
</evidence>
<dbReference type="PANTHER" id="PTHR33931:SF2">
    <property type="entry name" value="HOLIN-LIKE PROTEIN CIDA"/>
    <property type="match status" value="1"/>
</dbReference>
<feature type="transmembrane region" description="Helical" evidence="6">
    <location>
        <begin position="7"/>
        <end position="24"/>
    </location>
</feature>
<evidence type="ECO:0000256" key="6">
    <source>
        <dbReference type="SAM" id="Phobius"/>
    </source>
</evidence>
<comment type="subcellular location">
    <subcellularLocation>
        <location evidence="1">Cell membrane</location>
        <topology evidence="1">Multi-pass membrane protein</topology>
    </subcellularLocation>
</comment>
<gene>
    <name evidence="7" type="ORF">BN533_00069</name>
    <name evidence="8" type="ORF">GMD11_09715</name>
    <name evidence="9" type="ORF">GMD18_10050</name>
</gene>
<dbReference type="OrthoDB" id="3036053at2"/>
<keyword evidence="10" id="KW-1185">Reference proteome</keyword>
<keyword evidence="4 6" id="KW-1133">Transmembrane helix</keyword>
<dbReference type="eggNOG" id="COG1380">
    <property type="taxonomic scope" value="Bacteria"/>
</dbReference>
<dbReference type="Proteomes" id="UP000443070">
    <property type="component" value="Unassembled WGS sequence"/>
</dbReference>
<feature type="transmembrane region" description="Helical" evidence="6">
    <location>
        <begin position="30"/>
        <end position="50"/>
    </location>
</feature>
<dbReference type="RefSeq" id="WP_021716973.1">
    <property type="nucleotide sequence ID" value="NZ_AP025560.1"/>
</dbReference>
<protein>
    <submittedName>
        <fullName evidence="7">Putative membrane protein</fullName>
    </submittedName>
</protein>
<feature type="transmembrane region" description="Helical" evidence="6">
    <location>
        <begin position="62"/>
        <end position="83"/>
    </location>
</feature>
<proteinExistence type="predicted"/>
<dbReference type="HOGENOM" id="CLU_113736_1_2_9"/>
<dbReference type="EMBL" id="CBDS010000071">
    <property type="protein sequence ID" value="CDB46040.1"/>
    <property type="molecule type" value="Genomic_DNA"/>
</dbReference>
<name>R6I9T1_9FIRM</name>
<reference evidence="10 11" key="2">
    <citation type="journal article" date="2019" name="Nat. Med.">
        <title>A library of human gut bacterial isolates paired with longitudinal multiomics data enables mechanistic microbiome research.</title>
        <authorList>
            <person name="Poyet M."/>
            <person name="Groussin M."/>
            <person name="Gibbons S.M."/>
            <person name="Avila-Pacheco J."/>
            <person name="Jiang X."/>
            <person name="Kearney S.M."/>
            <person name="Perrotta A.R."/>
            <person name="Berdy B."/>
            <person name="Zhao S."/>
            <person name="Lieberman T.D."/>
            <person name="Swanson P.K."/>
            <person name="Smith M."/>
            <person name="Roesemann S."/>
            <person name="Alexander J.E."/>
            <person name="Rich S.A."/>
            <person name="Livny J."/>
            <person name="Vlamakis H."/>
            <person name="Clish C."/>
            <person name="Bullock K."/>
            <person name="Deik A."/>
            <person name="Scott J."/>
            <person name="Pierce K.A."/>
            <person name="Xavier R.J."/>
            <person name="Alm E.J."/>
        </authorList>
    </citation>
    <scope>NUCLEOTIDE SEQUENCE [LARGE SCALE GENOMIC DNA]</scope>
    <source>
        <strain evidence="8 11">BIOML-A13</strain>
        <strain evidence="9 10">BIOML-A3</strain>
    </source>
</reference>
<dbReference type="PANTHER" id="PTHR33931">
    <property type="entry name" value="HOLIN-LIKE PROTEIN CIDA-RELATED"/>
    <property type="match status" value="1"/>
</dbReference>
<dbReference type="InterPro" id="IPR005538">
    <property type="entry name" value="LrgA/CidA"/>
</dbReference>
<sequence>MTAGSILRGIAILLALQWVSVLFLQALHIAFPPALLGMILLAVLLLTGVIREESVEDACTILIEKMGMLFLPAGISMLLYLDIIKAESIAIFITIIVSSLIILITTTAFVELVSKHSKGGKH</sequence>
<dbReference type="Proteomes" id="UP000484547">
    <property type="component" value="Unassembled WGS sequence"/>
</dbReference>
<dbReference type="STRING" id="1262914.BN533_00069"/>
<accession>R6I9T1</accession>
<accession>A0A6I3S1N0</accession>
<dbReference type="Pfam" id="PF03788">
    <property type="entry name" value="LrgA"/>
    <property type="match status" value="1"/>
</dbReference>
<comment type="caution">
    <text evidence="7">The sequence shown here is derived from an EMBL/GenBank/DDBJ whole genome shotgun (WGS) entry which is preliminary data.</text>
</comment>
<evidence type="ECO:0000256" key="1">
    <source>
        <dbReference type="ARBA" id="ARBA00004651"/>
    </source>
</evidence>
<evidence type="ECO:0000313" key="8">
    <source>
        <dbReference type="EMBL" id="MTT76537.1"/>
    </source>
</evidence>
<dbReference type="AlphaFoldDB" id="R6I9T1"/>
<keyword evidence="2" id="KW-1003">Cell membrane</keyword>
<keyword evidence="5 6" id="KW-0472">Membrane</keyword>
<feature type="transmembrane region" description="Helical" evidence="6">
    <location>
        <begin position="89"/>
        <end position="113"/>
    </location>
</feature>
<evidence type="ECO:0000256" key="2">
    <source>
        <dbReference type="ARBA" id="ARBA00022475"/>
    </source>
</evidence>
<organism evidence="7">
    <name type="scientific">Phascolarctobacterium faecium</name>
    <dbReference type="NCBI Taxonomy" id="33025"/>
    <lineage>
        <taxon>Bacteria</taxon>
        <taxon>Bacillati</taxon>
        <taxon>Bacillota</taxon>
        <taxon>Negativicutes</taxon>
        <taxon>Acidaminococcales</taxon>
        <taxon>Acidaminococcaceae</taxon>
        <taxon>Phascolarctobacterium</taxon>
    </lineage>
</organism>
<keyword evidence="3 6" id="KW-0812">Transmembrane</keyword>
<evidence type="ECO:0000313" key="9">
    <source>
        <dbReference type="EMBL" id="MTU04736.1"/>
    </source>
</evidence>
<evidence type="ECO:0000256" key="4">
    <source>
        <dbReference type="ARBA" id="ARBA00022989"/>
    </source>
</evidence>
<evidence type="ECO:0000313" key="11">
    <source>
        <dbReference type="Proteomes" id="UP000484547"/>
    </source>
</evidence>
<evidence type="ECO:0000256" key="5">
    <source>
        <dbReference type="ARBA" id="ARBA00023136"/>
    </source>
</evidence>